<dbReference type="InterPro" id="IPR007889">
    <property type="entry name" value="HTH_Psq"/>
</dbReference>
<evidence type="ECO:0000256" key="1">
    <source>
        <dbReference type="ARBA" id="ARBA00004123"/>
    </source>
</evidence>
<gene>
    <name evidence="3" type="ORF">MEUPH1_LOCUS30306</name>
</gene>
<dbReference type="Pfam" id="PF05225">
    <property type="entry name" value="HTH_psq"/>
    <property type="match status" value="1"/>
</dbReference>
<sequence length="134" mass="15274">MPRGRKRTSNRQMWDSNNICAAVDEIIVLGKTFREACEKFSVPKSTLERKVKKKRNDPTCDVGVKDSLGPRLTVFNTTEENELVSYLKLMEGRLFGLSVEDLKKLAYQLAEKNNITHDFSHVKKKQALIGTKDS</sequence>
<evidence type="ECO:0000313" key="3">
    <source>
        <dbReference type="EMBL" id="CAI6376984.1"/>
    </source>
</evidence>
<feature type="domain" description="HTH psq-type" evidence="2">
    <location>
        <begin position="21"/>
        <end position="56"/>
    </location>
</feature>
<protein>
    <recommendedName>
        <fullName evidence="2">HTH psq-type domain-containing protein</fullName>
    </recommendedName>
</protein>
<evidence type="ECO:0000313" key="4">
    <source>
        <dbReference type="Proteomes" id="UP001160148"/>
    </source>
</evidence>
<keyword evidence="4" id="KW-1185">Reference proteome</keyword>
<dbReference type="GO" id="GO:0003677">
    <property type="term" value="F:DNA binding"/>
    <property type="evidence" value="ECO:0007669"/>
    <property type="project" value="InterPro"/>
</dbReference>
<name>A0AAV0Y7R8_9HEMI</name>
<dbReference type="Proteomes" id="UP001160148">
    <property type="component" value="Unassembled WGS sequence"/>
</dbReference>
<reference evidence="3 4" key="1">
    <citation type="submission" date="2023-01" db="EMBL/GenBank/DDBJ databases">
        <authorList>
            <person name="Whitehead M."/>
        </authorList>
    </citation>
    <scope>NUCLEOTIDE SEQUENCE [LARGE SCALE GENOMIC DNA]</scope>
</reference>
<comment type="caution">
    <text evidence="3">The sequence shown here is derived from an EMBL/GenBank/DDBJ whole genome shotgun (WGS) entry which is preliminary data.</text>
</comment>
<dbReference type="SUPFAM" id="SSF46689">
    <property type="entry name" value="Homeodomain-like"/>
    <property type="match status" value="1"/>
</dbReference>
<dbReference type="Gene3D" id="1.10.10.60">
    <property type="entry name" value="Homeodomain-like"/>
    <property type="match status" value="1"/>
</dbReference>
<dbReference type="EMBL" id="CARXXK010001612">
    <property type="protein sequence ID" value="CAI6376984.1"/>
    <property type="molecule type" value="Genomic_DNA"/>
</dbReference>
<dbReference type="AlphaFoldDB" id="A0AAV0Y7R8"/>
<dbReference type="InterPro" id="IPR009057">
    <property type="entry name" value="Homeodomain-like_sf"/>
</dbReference>
<comment type="subcellular location">
    <subcellularLocation>
        <location evidence="1">Nucleus</location>
    </subcellularLocation>
</comment>
<evidence type="ECO:0000259" key="2">
    <source>
        <dbReference type="Pfam" id="PF05225"/>
    </source>
</evidence>
<organism evidence="3 4">
    <name type="scientific">Macrosiphum euphorbiae</name>
    <name type="common">potato aphid</name>
    <dbReference type="NCBI Taxonomy" id="13131"/>
    <lineage>
        <taxon>Eukaryota</taxon>
        <taxon>Metazoa</taxon>
        <taxon>Ecdysozoa</taxon>
        <taxon>Arthropoda</taxon>
        <taxon>Hexapoda</taxon>
        <taxon>Insecta</taxon>
        <taxon>Pterygota</taxon>
        <taxon>Neoptera</taxon>
        <taxon>Paraneoptera</taxon>
        <taxon>Hemiptera</taxon>
        <taxon>Sternorrhyncha</taxon>
        <taxon>Aphidomorpha</taxon>
        <taxon>Aphidoidea</taxon>
        <taxon>Aphididae</taxon>
        <taxon>Macrosiphini</taxon>
        <taxon>Macrosiphum</taxon>
    </lineage>
</organism>
<accession>A0AAV0Y7R8</accession>
<proteinExistence type="predicted"/>
<dbReference type="GO" id="GO:0005634">
    <property type="term" value="C:nucleus"/>
    <property type="evidence" value="ECO:0007669"/>
    <property type="project" value="UniProtKB-SubCell"/>
</dbReference>